<dbReference type="RefSeq" id="WP_230500088.1">
    <property type="nucleotide sequence ID" value="NZ_CAKJTJ010000003.1"/>
</dbReference>
<comment type="caution">
    <text evidence="2">The sequence shown here is derived from an EMBL/GenBank/DDBJ whole genome shotgun (WGS) entry which is preliminary data.</text>
</comment>
<organism evidence="2 3">
    <name type="scientific">Sutcliffiella rhizosphaerae</name>
    <dbReference type="NCBI Taxonomy" id="2880967"/>
    <lineage>
        <taxon>Bacteria</taxon>
        <taxon>Bacillati</taxon>
        <taxon>Bacillota</taxon>
        <taxon>Bacilli</taxon>
        <taxon>Bacillales</taxon>
        <taxon>Bacillaceae</taxon>
        <taxon>Sutcliffiella</taxon>
    </lineage>
</organism>
<dbReference type="EMBL" id="CAKJTJ010000003">
    <property type="protein sequence ID" value="CAG9620169.1"/>
    <property type="molecule type" value="Genomic_DNA"/>
</dbReference>
<sequence>MRILVTILMVGVLLIGLSGVGFTESLGSNNDRFTVTTNNEEPTVPEPEPNPDPIPNPDPPETIPEPEPEKPPDSQPNPPKPNPNPSPVTDPKPPPNPKPQPQPNPTPTTEPENPRNPVIPPPSPTSPPRPIEEVEVEETTEVMDEGIVNIDEYLSLLGWWKNNSFEVLYVPAVYDLMRYHYEEGIIMELDHLSQAQLTELSDFLNNEPILRGSVYDDMREVVREYLR</sequence>
<reference evidence="2 3" key="1">
    <citation type="submission" date="2021-10" db="EMBL/GenBank/DDBJ databases">
        <authorList>
            <person name="Criscuolo A."/>
        </authorList>
    </citation>
    <scope>NUCLEOTIDE SEQUENCE [LARGE SCALE GENOMIC DNA]</scope>
    <source>
        <strain evidence="3">CIP 111883</strain>
    </source>
</reference>
<name>A0ABM8YJR2_9BACI</name>
<evidence type="ECO:0000256" key="1">
    <source>
        <dbReference type="SAM" id="MobiDB-lite"/>
    </source>
</evidence>
<feature type="compositionally biased region" description="Pro residues" evidence="1">
    <location>
        <begin position="44"/>
        <end position="65"/>
    </location>
</feature>
<feature type="compositionally biased region" description="Pro residues" evidence="1">
    <location>
        <begin position="73"/>
        <end position="108"/>
    </location>
</feature>
<evidence type="ECO:0000313" key="2">
    <source>
        <dbReference type="EMBL" id="CAG9620169.1"/>
    </source>
</evidence>
<accession>A0ABM8YJR2</accession>
<feature type="region of interest" description="Disordered" evidence="1">
    <location>
        <begin position="23"/>
        <end position="132"/>
    </location>
</feature>
<evidence type="ECO:0000313" key="3">
    <source>
        <dbReference type="Proteomes" id="UP000789833"/>
    </source>
</evidence>
<gene>
    <name evidence="2" type="ORF">BACCIP111883_00937</name>
</gene>
<proteinExistence type="predicted"/>
<protein>
    <submittedName>
        <fullName evidence="2">Uncharacterized protein</fullName>
    </submittedName>
</protein>
<dbReference type="Proteomes" id="UP000789833">
    <property type="component" value="Unassembled WGS sequence"/>
</dbReference>
<keyword evidence="3" id="KW-1185">Reference proteome</keyword>
<feature type="compositionally biased region" description="Pro residues" evidence="1">
    <location>
        <begin position="117"/>
        <end position="129"/>
    </location>
</feature>